<accession>A0A9P8Q759</accession>
<protein>
    <submittedName>
        <fullName evidence="2">Uncharacterized protein</fullName>
    </submittedName>
</protein>
<dbReference type="AlphaFoldDB" id="A0A9P8Q759"/>
<comment type="caution">
    <text evidence="2">The sequence shown here is derived from an EMBL/GenBank/DDBJ whole genome shotgun (WGS) entry which is preliminary data.</text>
</comment>
<feature type="transmembrane region" description="Helical" evidence="1">
    <location>
        <begin position="31"/>
        <end position="51"/>
    </location>
</feature>
<reference evidence="2" key="1">
    <citation type="journal article" date="2021" name="Open Biol.">
        <title>Shared evolutionary footprints suggest mitochondrial oxidative damage underlies multiple complex I losses in fungi.</title>
        <authorList>
            <person name="Schikora-Tamarit M.A."/>
            <person name="Marcet-Houben M."/>
            <person name="Nosek J."/>
            <person name="Gabaldon T."/>
        </authorList>
    </citation>
    <scope>NUCLEOTIDE SEQUENCE</scope>
    <source>
        <strain evidence="2">CBS2887</strain>
    </source>
</reference>
<sequence length="163" mass="17837">MVCMKHDKAEGQEVNLIGSVPKFLVTVLERLLLDTSFFVLIVDVLLLPILICSSAFSVDNGDTNGSIFEFEPDLGVLGVDPLIGSPAANFAPSGSIKLDIFLLSLLNVNPDDDCFLWRMLGYFGGETENTFPRRLDGLEAELLERDESLAGDLEGDLEGERSR</sequence>
<reference evidence="2" key="2">
    <citation type="submission" date="2021-01" db="EMBL/GenBank/DDBJ databases">
        <authorList>
            <person name="Schikora-Tamarit M.A."/>
        </authorList>
    </citation>
    <scope>NUCLEOTIDE SEQUENCE</scope>
    <source>
        <strain evidence="2">CBS2887</strain>
    </source>
</reference>
<evidence type="ECO:0000313" key="3">
    <source>
        <dbReference type="Proteomes" id="UP000774326"/>
    </source>
</evidence>
<proteinExistence type="predicted"/>
<keyword evidence="1" id="KW-0472">Membrane</keyword>
<evidence type="ECO:0000313" key="2">
    <source>
        <dbReference type="EMBL" id="KAH3685607.1"/>
    </source>
</evidence>
<keyword evidence="3" id="KW-1185">Reference proteome</keyword>
<keyword evidence="1" id="KW-1133">Transmembrane helix</keyword>
<organism evidence="2 3">
    <name type="scientific">Wickerhamomyces pijperi</name>
    <name type="common">Yeast</name>
    <name type="synonym">Pichia pijperi</name>
    <dbReference type="NCBI Taxonomy" id="599730"/>
    <lineage>
        <taxon>Eukaryota</taxon>
        <taxon>Fungi</taxon>
        <taxon>Dikarya</taxon>
        <taxon>Ascomycota</taxon>
        <taxon>Saccharomycotina</taxon>
        <taxon>Saccharomycetes</taxon>
        <taxon>Phaffomycetales</taxon>
        <taxon>Wickerhamomycetaceae</taxon>
        <taxon>Wickerhamomyces</taxon>
    </lineage>
</organism>
<name>A0A9P8Q759_WICPI</name>
<evidence type="ECO:0000256" key="1">
    <source>
        <dbReference type="SAM" id="Phobius"/>
    </source>
</evidence>
<dbReference type="EMBL" id="JAEUBG010001863">
    <property type="protein sequence ID" value="KAH3685607.1"/>
    <property type="molecule type" value="Genomic_DNA"/>
</dbReference>
<dbReference type="Proteomes" id="UP000774326">
    <property type="component" value="Unassembled WGS sequence"/>
</dbReference>
<gene>
    <name evidence="2" type="ORF">WICPIJ_003407</name>
</gene>
<keyword evidence="1" id="KW-0812">Transmembrane</keyword>